<reference evidence="4 5" key="1">
    <citation type="journal article" date="2019" name="Nat. Med.">
        <title>A library of human gut bacterial isolates paired with longitudinal multiomics data enables mechanistic microbiome research.</title>
        <authorList>
            <person name="Poyet M."/>
            <person name="Groussin M."/>
            <person name="Gibbons S.M."/>
            <person name="Avila-Pacheco J."/>
            <person name="Jiang X."/>
            <person name="Kearney S.M."/>
            <person name="Perrotta A.R."/>
            <person name="Berdy B."/>
            <person name="Zhao S."/>
            <person name="Lieberman T.D."/>
            <person name="Swanson P.K."/>
            <person name="Smith M."/>
            <person name="Roesemann S."/>
            <person name="Alexander J.E."/>
            <person name="Rich S.A."/>
            <person name="Livny J."/>
            <person name="Vlamakis H."/>
            <person name="Clish C."/>
            <person name="Bullock K."/>
            <person name="Deik A."/>
            <person name="Scott J."/>
            <person name="Pierce K.A."/>
            <person name="Xavier R.J."/>
            <person name="Alm E.J."/>
        </authorList>
    </citation>
    <scope>NUCLEOTIDE SEQUENCE [LARGE SCALE GENOMIC DNA]</scope>
    <source>
        <strain evidence="4 5">BIOML-A162</strain>
    </source>
</reference>
<evidence type="ECO:0000256" key="1">
    <source>
        <dbReference type="ARBA" id="ARBA00022729"/>
    </source>
</evidence>
<proteinExistence type="predicted"/>
<protein>
    <submittedName>
        <fullName evidence="4">Porin family protein</fullName>
    </submittedName>
</protein>
<keyword evidence="1 2" id="KW-0732">Signal</keyword>
<dbReference type="SUPFAM" id="SSF56925">
    <property type="entry name" value="OMPA-like"/>
    <property type="match status" value="1"/>
</dbReference>
<feature type="signal peptide" evidence="2">
    <location>
        <begin position="1"/>
        <end position="27"/>
    </location>
</feature>
<sequence>MKNMKKTKLLAATAMLLLTSCSPKVVTHIVRTYPNPVPADSVYVIEPGDTVPNTAETLGSVSVVDRGTSRNCRYDQVLRLAQEATGKNGGNGLAITEHVKPSFWGSSCHQINALMLRLTDTKVNATEGNPVQDMIDLGRVAVKEEKEERRAPANTFEASFGYGWVTSKMYDINGATLDSKGGIDWKLAYEYTWSNGMGIGLQYSGFRKSFSDGGDMTFSYIAPEWVGRSKFDRWILKSGLGMGVFLYHDPLYSATGFGFHATVGVEYMLSANWGLGLTLNGISGSLPKQDWMLLKEDERCGITRFNLLGGLRYYF</sequence>
<evidence type="ECO:0000313" key="4">
    <source>
        <dbReference type="EMBL" id="KAB4483761.1"/>
    </source>
</evidence>
<evidence type="ECO:0000259" key="3">
    <source>
        <dbReference type="Pfam" id="PF13505"/>
    </source>
</evidence>
<dbReference type="Proteomes" id="UP000436858">
    <property type="component" value="Unassembled WGS sequence"/>
</dbReference>
<accession>A0A412GF14</accession>
<organism evidence="4 5">
    <name type="scientific">Bacteroides thetaiotaomicron</name>
    <dbReference type="NCBI Taxonomy" id="818"/>
    <lineage>
        <taxon>Bacteria</taxon>
        <taxon>Pseudomonadati</taxon>
        <taxon>Bacteroidota</taxon>
        <taxon>Bacteroidia</taxon>
        <taxon>Bacteroidales</taxon>
        <taxon>Bacteroidaceae</taxon>
        <taxon>Bacteroides</taxon>
    </lineage>
</organism>
<dbReference type="PROSITE" id="PS51257">
    <property type="entry name" value="PROKAR_LIPOPROTEIN"/>
    <property type="match status" value="1"/>
</dbReference>
<evidence type="ECO:0000313" key="5">
    <source>
        <dbReference type="Proteomes" id="UP000436858"/>
    </source>
</evidence>
<dbReference type="InterPro" id="IPR027385">
    <property type="entry name" value="Beta-barrel_OMP"/>
</dbReference>
<gene>
    <name evidence="4" type="ORF">GAN91_08160</name>
</gene>
<feature type="chain" id="PRO_5043189109" evidence="2">
    <location>
        <begin position="28"/>
        <end position="315"/>
    </location>
</feature>
<evidence type="ECO:0000256" key="2">
    <source>
        <dbReference type="SAM" id="SignalP"/>
    </source>
</evidence>
<dbReference type="EMBL" id="WCRY01000006">
    <property type="protein sequence ID" value="KAB4483761.1"/>
    <property type="molecule type" value="Genomic_DNA"/>
</dbReference>
<dbReference type="InterPro" id="IPR011250">
    <property type="entry name" value="OMP/PagP_B-barrel"/>
</dbReference>
<dbReference type="OMA" id="HSCAPRI"/>
<name>A0A412GF14_BACT4</name>
<feature type="domain" description="Outer membrane protein beta-barrel" evidence="3">
    <location>
        <begin position="155"/>
        <end position="282"/>
    </location>
</feature>
<comment type="caution">
    <text evidence="4">The sequence shown here is derived from an EMBL/GenBank/DDBJ whole genome shotgun (WGS) entry which is preliminary data.</text>
</comment>
<dbReference type="Pfam" id="PF13505">
    <property type="entry name" value="OMP_b-brl"/>
    <property type="match status" value="1"/>
</dbReference>
<dbReference type="AlphaFoldDB" id="A0A412GF14"/>